<evidence type="ECO:0000256" key="1">
    <source>
        <dbReference type="ARBA" id="ARBA00001033"/>
    </source>
</evidence>
<dbReference type="KEGG" id="cyz:C3B44_03925"/>
<reference evidence="7" key="1">
    <citation type="submission" date="2018-04" db="EMBL/GenBank/DDBJ databases">
        <authorList>
            <person name="Liu S."/>
            <person name="Wang Z."/>
            <person name="Li J."/>
        </authorList>
    </citation>
    <scope>NUCLEOTIDE SEQUENCE [LARGE SCALE GENOMIC DNA]</scope>
    <source>
        <strain evidence="7">2189</strain>
    </source>
</reference>
<keyword evidence="4 5" id="KW-0460">Magnesium</keyword>
<comment type="caution">
    <text evidence="6">The sequence shown here is derived from an EMBL/GenBank/DDBJ whole genome shotgun (WGS) entry which is preliminary data.</text>
</comment>
<dbReference type="InterPro" id="IPR020550">
    <property type="entry name" value="Inositol_monophosphatase_CS"/>
</dbReference>
<dbReference type="GO" id="GO:0046872">
    <property type="term" value="F:metal ion binding"/>
    <property type="evidence" value="ECO:0007669"/>
    <property type="project" value="UniProtKB-KW"/>
</dbReference>
<dbReference type="Pfam" id="PF00459">
    <property type="entry name" value="Inositol_P"/>
    <property type="match status" value="1"/>
</dbReference>
<dbReference type="EC" id="3.1.3.25" evidence="2"/>
<keyword evidence="7" id="KW-1185">Reference proteome</keyword>
<dbReference type="GO" id="GO:0046854">
    <property type="term" value="P:phosphatidylinositol phosphate biosynthetic process"/>
    <property type="evidence" value="ECO:0007669"/>
    <property type="project" value="InterPro"/>
</dbReference>
<evidence type="ECO:0000256" key="5">
    <source>
        <dbReference type="PIRSR" id="PIRSR600760-2"/>
    </source>
</evidence>
<dbReference type="AlphaFoldDB" id="A0A2U1T6I4"/>
<dbReference type="RefSeq" id="WP_108431232.1">
    <property type="nucleotide sequence ID" value="NZ_CP026947.1"/>
</dbReference>
<dbReference type="SUPFAM" id="SSF56655">
    <property type="entry name" value="Carbohydrate phosphatase"/>
    <property type="match status" value="1"/>
</dbReference>
<dbReference type="OrthoDB" id="9772456at2"/>
<dbReference type="GO" id="GO:0007165">
    <property type="term" value="P:signal transduction"/>
    <property type="evidence" value="ECO:0007669"/>
    <property type="project" value="TreeGrafter"/>
</dbReference>
<organism evidence="6 7">
    <name type="scientific">Corynebacterium yudongzhengii</name>
    <dbReference type="NCBI Taxonomy" id="2080740"/>
    <lineage>
        <taxon>Bacteria</taxon>
        <taxon>Bacillati</taxon>
        <taxon>Actinomycetota</taxon>
        <taxon>Actinomycetes</taxon>
        <taxon>Mycobacteriales</taxon>
        <taxon>Corynebacteriaceae</taxon>
        <taxon>Corynebacterium</taxon>
    </lineage>
</organism>
<dbReference type="Gene3D" id="3.30.540.10">
    <property type="entry name" value="Fructose-1,6-Bisphosphatase, subunit A, domain 1"/>
    <property type="match status" value="1"/>
</dbReference>
<proteinExistence type="predicted"/>
<name>A0A2U1T6I4_9CORY</name>
<dbReference type="InterPro" id="IPR000760">
    <property type="entry name" value="Inositol_monophosphatase-like"/>
</dbReference>
<feature type="binding site" evidence="5">
    <location>
        <position position="83"/>
    </location>
    <ligand>
        <name>Mg(2+)</name>
        <dbReference type="ChEBI" id="CHEBI:18420"/>
        <label>1</label>
        <note>catalytic</note>
    </ligand>
</feature>
<keyword evidence="3 5" id="KW-0479">Metal-binding</keyword>
<feature type="binding site" evidence="5">
    <location>
        <position position="80"/>
    </location>
    <ligand>
        <name>Mg(2+)</name>
        <dbReference type="ChEBI" id="CHEBI:18420"/>
        <label>1</label>
        <note>catalytic</note>
    </ligand>
</feature>
<comment type="catalytic activity">
    <reaction evidence="1">
        <text>a myo-inositol phosphate + H2O = myo-inositol + phosphate</text>
        <dbReference type="Rhea" id="RHEA:24056"/>
        <dbReference type="ChEBI" id="CHEBI:15377"/>
        <dbReference type="ChEBI" id="CHEBI:17268"/>
        <dbReference type="ChEBI" id="CHEBI:43474"/>
        <dbReference type="ChEBI" id="CHEBI:84139"/>
        <dbReference type="EC" id="3.1.3.25"/>
    </reaction>
</comment>
<accession>A0A2U1T6I4</accession>
<dbReference type="GO" id="GO:0006020">
    <property type="term" value="P:inositol metabolic process"/>
    <property type="evidence" value="ECO:0007669"/>
    <property type="project" value="TreeGrafter"/>
</dbReference>
<dbReference type="PANTHER" id="PTHR20854:SF4">
    <property type="entry name" value="INOSITOL-1-MONOPHOSPHATASE-RELATED"/>
    <property type="match status" value="1"/>
</dbReference>
<feature type="binding site" evidence="5">
    <location>
        <position position="82"/>
    </location>
    <ligand>
        <name>Mg(2+)</name>
        <dbReference type="ChEBI" id="CHEBI:18420"/>
        <label>1</label>
        <note>catalytic</note>
    </ligand>
</feature>
<evidence type="ECO:0000256" key="4">
    <source>
        <dbReference type="ARBA" id="ARBA00022842"/>
    </source>
</evidence>
<feature type="binding site" evidence="5">
    <location>
        <position position="65"/>
    </location>
    <ligand>
        <name>Mg(2+)</name>
        <dbReference type="ChEBI" id="CHEBI:18420"/>
        <label>1</label>
        <note>catalytic</note>
    </ligand>
</feature>
<sequence>MDLTRHLAVAETVADEAEAMFVAGLGADPSEFKLPGDFVTHADLEIEATVREMLEEASGIHVYGEEAGGDYDPQAMWIVDPIDGTSNYAAGNPMCAILISLIVDGQPRVAVTSIPLLGRRLTMVDGGPVYVNGRPIEPIADRCELVSQVGFSSVSSPKTSGHSSGYRQEMLSRLASGPLRPRITGSVGVDLALTAQGIFDASVSFSPYVWDNAAGVALVRAAGGVVTDINGDAWHPQATGVVAGTPSAHAEIMGTMAEIDRSSS</sequence>
<dbReference type="PROSITE" id="PS00630">
    <property type="entry name" value="IMP_2"/>
    <property type="match status" value="1"/>
</dbReference>
<comment type="cofactor">
    <cofactor evidence="5">
        <name>Mg(2+)</name>
        <dbReference type="ChEBI" id="CHEBI:18420"/>
    </cofactor>
</comment>
<evidence type="ECO:0000313" key="6">
    <source>
        <dbReference type="EMBL" id="PWC01599.1"/>
    </source>
</evidence>
<evidence type="ECO:0000313" key="7">
    <source>
        <dbReference type="Proteomes" id="UP000244989"/>
    </source>
</evidence>
<protein>
    <recommendedName>
        <fullName evidence="2">inositol-phosphate phosphatase</fullName>
        <ecNumber evidence="2">3.1.3.25</ecNumber>
    </recommendedName>
</protein>
<dbReference type="PRINTS" id="PR00377">
    <property type="entry name" value="IMPHPHTASES"/>
</dbReference>
<dbReference type="PANTHER" id="PTHR20854">
    <property type="entry name" value="INOSITOL MONOPHOSPHATASE"/>
    <property type="match status" value="1"/>
</dbReference>
<dbReference type="EMBL" id="QEEZ01000010">
    <property type="protein sequence ID" value="PWC01599.1"/>
    <property type="molecule type" value="Genomic_DNA"/>
</dbReference>
<feature type="binding site" evidence="5">
    <location>
        <position position="211"/>
    </location>
    <ligand>
        <name>Mg(2+)</name>
        <dbReference type="ChEBI" id="CHEBI:18420"/>
        <label>1</label>
        <note>catalytic</note>
    </ligand>
</feature>
<dbReference type="Gene3D" id="3.40.190.80">
    <property type="match status" value="1"/>
</dbReference>
<evidence type="ECO:0000256" key="3">
    <source>
        <dbReference type="ARBA" id="ARBA00022723"/>
    </source>
</evidence>
<dbReference type="Proteomes" id="UP000244989">
    <property type="component" value="Unassembled WGS sequence"/>
</dbReference>
<dbReference type="GO" id="GO:0008934">
    <property type="term" value="F:inositol monophosphate 1-phosphatase activity"/>
    <property type="evidence" value="ECO:0007669"/>
    <property type="project" value="TreeGrafter"/>
</dbReference>
<evidence type="ECO:0000256" key="2">
    <source>
        <dbReference type="ARBA" id="ARBA00013106"/>
    </source>
</evidence>
<gene>
    <name evidence="6" type="ORF">DF222_06585</name>
</gene>
<dbReference type="CDD" id="cd01637">
    <property type="entry name" value="IMPase_like"/>
    <property type="match status" value="1"/>
</dbReference>